<feature type="compositionally biased region" description="Basic and acidic residues" evidence="5">
    <location>
        <begin position="873"/>
        <end position="887"/>
    </location>
</feature>
<dbReference type="InterPro" id="IPR044998">
    <property type="entry name" value="Timeless"/>
</dbReference>
<name>A0AAF0EVK8_9BASI</name>
<evidence type="ECO:0000256" key="1">
    <source>
        <dbReference type="ARBA" id="ARBA00004123"/>
    </source>
</evidence>
<evidence type="ECO:0000259" key="6">
    <source>
        <dbReference type="Pfam" id="PF04821"/>
    </source>
</evidence>
<dbReference type="GO" id="GO:0006281">
    <property type="term" value="P:DNA repair"/>
    <property type="evidence" value="ECO:0007669"/>
    <property type="project" value="TreeGrafter"/>
</dbReference>
<proteinExistence type="predicted"/>
<feature type="compositionally biased region" description="Basic and acidic residues" evidence="5">
    <location>
        <begin position="27"/>
        <end position="39"/>
    </location>
</feature>
<keyword evidence="3" id="KW-0539">Nucleus</keyword>
<sequence>MSVHVSPPDDDASAAWSDADADAESVSSEHDAQQDDVGTQERVEMLRAPILSICAALGGYEDVKNDDGRVEQLYRLGDDCLGCLRDLRRLWRQDEEDELRTIGRVFAELGVLHNDLVPILLHSAGTDEKGARIALACADLLTALTWPIDWAAEVKGAVARDQMDDSLACADALRGFQVQYKASIIRGRAREPRLAEETVLGLVMKHMLLPALAKPRPERTERDTGVISMALHLVRNLVAIEDPPVHGPASVDALAQATLQSALVAQLDATHLLDVVLMIASNADSREYELWTPVVADIVYHLFVGLDVADFAGRSDATPLAAALYAEEVKKGRMPRQYGARHSRFGTSIQFRANDGSLRTARTPRALVAPVSRLEHAIAAKSKRKIRRRRLAEERGAPRLQRQLDTASAEVLGAWAARFVGDGAFGVLIRAYLRDIHAERERVGDVDAARFRALELSEFFVSYFVAQRPKFPFSVVADWLEPWAFRLARSRAEAAREARDWLEFTAAVRLWTALLRLVAALTHGSADERSAADSLQETLYYDGDLLATAVQVMHAYSAQSVACLAAVIDFSYTLPKLLERHAAAHDHMFVRVKGGEDSRERQFRFESFQRSVATSRLAHAALQLLQRWSEAPVPKASLQRSLAVLHRLVVKAHRPELLFSARARSVLTAVVDEGIVHIDACSETCGRDLRRLIAHVEKKFAQLDTHAQAIFNQDKRPRAPPAPQEITVRPGFVHSEEIGIAVGLLAEQHRLAAVTWVKFSLEVASGERKAILALEPLDVDIDLDNPAPHVRERFKDHVLRTDDLALRDDATKVPALKLLCRLVGLVADKSSEPWTWTVPAAITPGALDRDARIIDQYLAQPLVLEGRSLEDVVHRVGKRKSEAEDGRRKKAAGTAERDNLERDAPLDYSSAGGDQSSDEAPSPISRAFPLPTSADAQAGARTDAGADAHADDGADDGGHDAPPRSGLFFFDSDDDM</sequence>
<keyword evidence="2" id="KW-0236">DNA replication inhibitor</keyword>
<feature type="region of interest" description="Disordered" evidence="5">
    <location>
        <begin position="1"/>
        <end position="39"/>
    </location>
</feature>
<dbReference type="EMBL" id="CP119877">
    <property type="protein sequence ID" value="WFD33443.1"/>
    <property type="molecule type" value="Genomic_DNA"/>
</dbReference>
<protein>
    <submittedName>
        <fullName evidence="7">Topoisomerase 1-associated factor 1</fullName>
    </submittedName>
</protein>
<accession>A0AAF0EVK8</accession>
<dbReference type="GO" id="GO:0031298">
    <property type="term" value="C:replication fork protection complex"/>
    <property type="evidence" value="ECO:0007669"/>
    <property type="project" value="TreeGrafter"/>
</dbReference>
<evidence type="ECO:0000313" key="7">
    <source>
        <dbReference type="EMBL" id="WFD33443.1"/>
    </source>
</evidence>
<evidence type="ECO:0000256" key="5">
    <source>
        <dbReference type="SAM" id="MobiDB-lite"/>
    </source>
</evidence>
<evidence type="ECO:0000256" key="2">
    <source>
        <dbReference type="ARBA" id="ARBA00022880"/>
    </source>
</evidence>
<dbReference type="PANTHER" id="PTHR22940">
    <property type="entry name" value="TIMEOUT/TIMELESS-2"/>
    <property type="match status" value="1"/>
</dbReference>
<evidence type="ECO:0000256" key="3">
    <source>
        <dbReference type="ARBA" id="ARBA00023242"/>
    </source>
</evidence>
<feature type="compositionally biased region" description="Low complexity" evidence="5">
    <location>
        <begin position="934"/>
        <end position="943"/>
    </location>
</feature>
<dbReference type="Proteomes" id="UP001219933">
    <property type="component" value="Chromosome 1"/>
</dbReference>
<gene>
    <name evidence="7" type="primary">TOF1</name>
    <name evidence="7" type="ORF">MCUN1_000256</name>
</gene>
<comment type="subcellular location">
    <subcellularLocation>
        <location evidence="1">Nucleus</location>
    </subcellularLocation>
</comment>
<keyword evidence="8" id="KW-1185">Reference proteome</keyword>
<feature type="region of interest" description="Disordered" evidence="5">
    <location>
        <begin position="873"/>
        <end position="976"/>
    </location>
</feature>
<organism evidence="7 8">
    <name type="scientific">Malassezia cuniculi</name>
    <dbReference type="NCBI Taxonomy" id="948313"/>
    <lineage>
        <taxon>Eukaryota</taxon>
        <taxon>Fungi</taxon>
        <taxon>Dikarya</taxon>
        <taxon>Basidiomycota</taxon>
        <taxon>Ustilaginomycotina</taxon>
        <taxon>Malasseziomycetes</taxon>
        <taxon>Malasseziales</taxon>
        <taxon>Malasseziaceae</taxon>
        <taxon>Malassezia</taxon>
    </lineage>
</organism>
<dbReference type="AlphaFoldDB" id="A0AAF0EVK8"/>
<evidence type="ECO:0000313" key="8">
    <source>
        <dbReference type="Proteomes" id="UP001219933"/>
    </source>
</evidence>
<feature type="compositionally biased region" description="Basic and acidic residues" evidence="5">
    <location>
        <begin position="895"/>
        <end position="905"/>
    </location>
</feature>
<feature type="compositionally biased region" description="Basic and acidic residues" evidence="5">
    <location>
        <begin position="944"/>
        <end position="962"/>
    </location>
</feature>
<dbReference type="PANTHER" id="PTHR22940:SF4">
    <property type="entry name" value="PROTEIN TIMELESS HOMOLOG"/>
    <property type="match status" value="1"/>
</dbReference>
<evidence type="ECO:0000256" key="4">
    <source>
        <dbReference type="ARBA" id="ARBA00023306"/>
    </source>
</evidence>
<dbReference type="Pfam" id="PF04821">
    <property type="entry name" value="TIMELESS"/>
    <property type="match status" value="1"/>
</dbReference>
<reference evidence="7" key="1">
    <citation type="submission" date="2023-03" db="EMBL/GenBank/DDBJ databases">
        <title>Mating type loci evolution in Malassezia.</title>
        <authorList>
            <person name="Coelho M.A."/>
        </authorList>
    </citation>
    <scope>NUCLEOTIDE SEQUENCE</scope>
    <source>
        <strain evidence="7">CBS 11721</strain>
    </source>
</reference>
<dbReference type="GO" id="GO:0000076">
    <property type="term" value="P:DNA replication checkpoint signaling"/>
    <property type="evidence" value="ECO:0007669"/>
    <property type="project" value="TreeGrafter"/>
</dbReference>
<dbReference type="InterPro" id="IPR006906">
    <property type="entry name" value="Timeless_N"/>
</dbReference>
<dbReference type="GO" id="GO:0043111">
    <property type="term" value="P:replication fork arrest"/>
    <property type="evidence" value="ECO:0007669"/>
    <property type="project" value="TreeGrafter"/>
</dbReference>
<dbReference type="GO" id="GO:0003677">
    <property type="term" value="F:DNA binding"/>
    <property type="evidence" value="ECO:0007669"/>
    <property type="project" value="TreeGrafter"/>
</dbReference>
<feature type="domain" description="Timeless N-terminal" evidence="6">
    <location>
        <begin position="74"/>
        <end position="350"/>
    </location>
</feature>
<keyword evidence="4" id="KW-0131">Cell cycle</keyword>